<evidence type="ECO:0000313" key="2">
    <source>
        <dbReference type="EMBL" id="RIE07475.1"/>
    </source>
</evidence>
<evidence type="ECO:0000256" key="1">
    <source>
        <dbReference type="SAM" id="MobiDB-lite"/>
    </source>
</evidence>
<dbReference type="AlphaFoldDB" id="A0A398CXT0"/>
<accession>A0A398CXT0</accession>
<dbReference type="EMBL" id="QXIU01000234">
    <property type="protein sequence ID" value="RIE07475.1"/>
    <property type="molecule type" value="Genomic_DNA"/>
</dbReference>
<organism evidence="2 3">
    <name type="scientific">Candidatus Cryosericum odellii</name>
    <dbReference type="NCBI Taxonomy" id="2290917"/>
    <lineage>
        <taxon>Bacteria</taxon>
        <taxon>Pseudomonadati</taxon>
        <taxon>Caldisericota/Cryosericota group</taxon>
        <taxon>Candidatus Cryosericota</taxon>
        <taxon>Candidatus Cryosericia</taxon>
        <taxon>Candidatus Cryosericales</taxon>
        <taxon>Candidatus Cryosericaceae</taxon>
        <taxon>Candidatus Cryosericum</taxon>
    </lineage>
</organism>
<proteinExistence type="predicted"/>
<dbReference type="RefSeq" id="WP_119120555.1">
    <property type="nucleotide sequence ID" value="NZ_QXIU01000234.1"/>
</dbReference>
<gene>
    <name evidence="2" type="ORF">SMC5_09680</name>
</gene>
<protein>
    <submittedName>
        <fullName evidence="2">Uncharacterized protein</fullName>
    </submittedName>
</protein>
<feature type="region of interest" description="Disordered" evidence="1">
    <location>
        <begin position="1"/>
        <end position="32"/>
    </location>
</feature>
<reference evidence="2 3" key="1">
    <citation type="submission" date="2018-09" db="EMBL/GenBank/DDBJ databases">
        <title>Discovery and Ecogenomic Context for Candidatus Cryosericales, a Global Caldiserica Order Active in Thawing Permafrost.</title>
        <authorList>
            <person name="Martinez M.A."/>
            <person name="Woodcroft B.J."/>
            <person name="Ignacio Espinoza J.C."/>
            <person name="Zayed A."/>
            <person name="Singleton C.M."/>
            <person name="Boyd J."/>
            <person name="Li Y.-F."/>
            <person name="Purvine S."/>
            <person name="Maughan H."/>
            <person name="Hodgkins S.B."/>
            <person name="Anderson D."/>
            <person name="Sederholm M."/>
            <person name="Temperton B."/>
            <person name="Saleska S.R."/>
            <person name="Tyson G.W."/>
            <person name="Rich V.I."/>
        </authorList>
    </citation>
    <scope>NUCLEOTIDE SEQUENCE [LARGE SCALE GENOMIC DNA]</scope>
    <source>
        <strain evidence="2 3">SMC5</strain>
    </source>
</reference>
<dbReference type="Proteomes" id="UP000266489">
    <property type="component" value="Unassembled WGS sequence"/>
</dbReference>
<comment type="caution">
    <text evidence="2">The sequence shown here is derived from an EMBL/GenBank/DDBJ whole genome shotgun (WGS) entry which is preliminary data.</text>
</comment>
<feature type="compositionally biased region" description="Polar residues" evidence="1">
    <location>
        <begin position="13"/>
        <end position="23"/>
    </location>
</feature>
<evidence type="ECO:0000313" key="3">
    <source>
        <dbReference type="Proteomes" id="UP000266489"/>
    </source>
</evidence>
<name>A0A398CXT0_9BACT</name>
<sequence length="177" mass="19541">MDFLSKLFGKKQPATSSRNQPSRSVKPPTPPTAIAKSNEHYMLKCVDCGFTHHIPRATTLLSVVFSVDVNEVKMVCVYGGGAFTVTLDVNEFFTITTIPDSGQVLNASISDNIKPLHNHMLSHCDPLFLIIQQSRNQTTHKYKKQPEGNTYVKFSREHGVDIVGNINVSKAEIPGVS</sequence>